<sequence length="1111" mass="123940">MLPEEKVDSMLSSCVTNCSGEKDDTGNKTCTIISSEQEGIPNCSLAPFQTNSNSLENLQVFLASKEKALSETALRVLLRKRENLAYQLRNLKDEIAICDKNIRTILDVLHICLMRNFMKCVRQVHSNNLQDLWVDFLGNVHVDSSHHTENLPVKEVTGDRDIFNSNNGVADSISYKARSDGEYPKTYGNGRQMSCLSNSVDGPQSMDANDSFMLCPKNQDINKNTQSVIEVYHRQRKMATSANSNKYASESCLRAKEEKVDSMLSSCVTNCSGEKDDTGNKTCTIISSEQEGIPNCSLAPFQTNSNSLENLQVFLASKEKALSETALRVLLRKRENLAYQLRNLKDEIAICDKNIRTILDVLHICLMRNFMKCVRQVHSNNLQDLWVDFLGNVHVDSSHHTENLPVKEVTGDRDIFNSNNGVADSISYKARSDGEYPKTYGNGRQMSCLSNSVDGPQSMDANDSFMLCPKNQDINKNTQSVIEVYHRQRKMATSANSNKYASESCLRAKEEKVDSMLSSCVTNCSGEKDDTGNKTCTIISSEQEGIPNCSLAPFQTNSNSLENLQVFLASKEKALSETALRVLLRKRENLAKTSFPAEAAICPHSTLLPVALFNLILARMTLLAYQLRNLKDEIAICDKNIRTILDVLHICLMRNFMKCVRQVHSNNLQDLWVDFLGNVHVDSSHHTENLPVKEVTGDRDIFNSNIGVADSISYKARSDGEYPKTYGNGRQMSCLSNSVDGPQSMDANDSFMLCPKNQDINKNTQSVIEVYHRQRKMATSANSNKYASESCLRAKEEKVDSMLSSCVTNCSGEKDDTGNKTCTIISSEQEGIPNCSLAPFQTNSNSLENLQVFLASKEKALSETALRVLLRKRENLAYQLRNLKDEIAICDKNIRTILDDEEENGSSLASVVVDTKPWLRNDLRGLLELEILSSWYWQGRSPEFAASAWLKQHNYRTRGDGAATLAFHSAEKSFGGQDDLALQIEAVIDGCNDACLNSKSKIQNGTDGHFEDQGSPQYIKRKRLSEAILTLQDTCQESSSIRELDDICCRNNWILPTYHVSPSDDGFQARVTVKGIEFSGCSDMHSNPREARTSAAAKMIAKLQIMSGKTQ</sequence>
<name>A0ABC8T138_9AQUA</name>
<accession>A0ABC8T138</accession>
<evidence type="ECO:0008006" key="3">
    <source>
        <dbReference type="Google" id="ProtNLM"/>
    </source>
</evidence>
<dbReference type="AlphaFoldDB" id="A0ABC8T138"/>
<dbReference type="PANTHER" id="PTHR33913">
    <property type="entry name" value="ALEURONE LAYER MORPHOGENESIS PROTEIN"/>
    <property type="match status" value="1"/>
</dbReference>
<keyword evidence="2" id="KW-1185">Reference proteome</keyword>
<dbReference type="CDD" id="cd00048">
    <property type="entry name" value="DSRM_SF"/>
    <property type="match status" value="1"/>
</dbReference>
<comment type="caution">
    <text evidence="1">The sequence shown here is derived from an EMBL/GenBank/DDBJ whole genome shotgun (WGS) entry which is preliminary data.</text>
</comment>
<evidence type="ECO:0000313" key="2">
    <source>
        <dbReference type="Proteomes" id="UP001642360"/>
    </source>
</evidence>
<dbReference type="SUPFAM" id="SSF54768">
    <property type="entry name" value="dsRNA-binding domain-like"/>
    <property type="match status" value="1"/>
</dbReference>
<dbReference type="Proteomes" id="UP001642360">
    <property type="component" value="Unassembled WGS sequence"/>
</dbReference>
<reference evidence="1 2" key="1">
    <citation type="submission" date="2024-02" db="EMBL/GenBank/DDBJ databases">
        <authorList>
            <person name="Vignale AGUSTIN F."/>
            <person name="Sosa J E."/>
            <person name="Modenutti C."/>
        </authorList>
    </citation>
    <scope>NUCLEOTIDE SEQUENCE [LARGE SCALE GENOMIC DNA]</scope>
</reference>
<protein>
    <recommendedName>
        <fullName evidence="3">DRBM domain-containing protein</fullName>
    </recommendedName>
</protein>
<evidence type="ECO:0000313" key="1">
    <source>
        <dbReference type="EMBL" id="CAK9161139.1"/>
    </source>
</evidence>
<proteinExistence type="predicted"/>
<organism evidence="1 2">
    <name type="scientific">Ilex paraguariensis</name>
    <name type="common">yerba mate</name>
    <dbReference type="NCBI Taxonomy" id="185542"/>
    <lineage>
        <taxon>Eukaryota</taxon>
        <taxon>Viridiplantae</taxon>
        <taxon>Streptophyta</taxon>
        <taxon>Embryophyta</taxon>
        <taxon>Tracheophyta</taxon>
        <taxon>Spermatophyta</taxon>
        <taxon>Magnoliopsida</taxon>
        <taxon>eudicotyledons</taxon>
        <taxon>Gunneridae</taxon>
        <taxon>Pentapetalae</taxon>
        <taxon>asterids</taxon>
        <taxon>campanulids</taxon>
        <taxon>Aquifoliales</taxon>
        <taxon>Aquifoliaceae</taxon>
        <taxon>Ilex</taxon>
    </lineage>
</organism>
<gene>
    <name evidence="1" type="ORF">ILEXP_LOCUS29926</name>
</gene>
<dbReference type="EMBL" id="CAUOFW020003625">
    <property type="protein sequence ID" value="CAK9161139.1"/>
    <property type="molecule type" value="Genomic_DNA"/>
</dbReference>
<dbReference type="Gene3D" id="3.30.160.20">
    <property type="match status" value="1"/>
</dbReference>
<dbReference type="PANTHER" id="PTHR33913:SF1">
    <property type="entry name" value="DRBM DOMAIN-CONTAINING PROTEIN"/>
    <property type="match status" value="1"/>
</dbReference>